<name>A0A4Y3RIP9_9ACTN</name>
<protein>
    <submittedName>
        <fullName evidence="2">Uncharacterized protein</fullName>
    </submittedName>
</protein>
<evidence type="ECO:0000313" key="3">
    <source>
        <dbReference type="Proteomes" id="UP000315226"/>
    </source>
</evidence>
<dbReference type="EMBL" id="BJMN01000012">
    <property type="protein sequence ID" value="GEB56563.1"/>
    <property type="molecule type" value="Genomic_DNA"/>
</dbReference>
<accession>A0A4Y3RIP9</accession>
<feature type="compositionally biased region" description="Basic and acidic residues" evidence="1">
    <location>
        <begin position="33"/>
        <end position="42"/>
    </location>
</feature>
<evidence type="ECO:0000313" key="2">
    <source>
        <dbReference type="EMBL" id="GEB56563.1"/>
    </source>
</evidence>
<feature type="region of interest" description="Disordered" evidence="1">
    <location>
        <begin position="30"/>
        <end position="54"/>
    </location>
</feature>
<proteinExistence type="predicted"/>
<dbReference type="AlphaFoldDB" id="A0A4Y3RIP9"/>
<sequence length="54" mass="5281">MVDHHAGDGAPGAGVVAVVGAPAGVLDDGDAFGAERGEEPVRGEGSGHLVFLRT</sequence>
<reference evidence="2 3" key="1">
    <citation type="submission" date="2019-06" db="EMBL/GenBank/DDBJ databases">
        <title>Whole genome shotgun sequence of Streptomyces gardneri NBRC 12865.</title>
        <authorList>
            <person name="Hosoyama A."/>
            <person name="Uohara A."/>
            <person name="Ohji S."/>
            <person name="Ichikawa N."/>
        </authorList>
    </citation>
    <scope>NUCLEOTIDE SEQUENCE [LARGE SCALE GENOMIC DNA]</scope>
    <source>
        <strain evidence="2 3">NBRC 12865</strain>
    </source>
</reference>
<evidence type="ECO:0000256" key="1">
    <source>
        <dbReference type="SAM" id="MobiDB-lite"/>
    </source>
</evidence>
<comment type="caution">
    <text evidence="2">The sequence shown here is derived from an EMBL/GenBank/DDBJ whole genome shotgun (WGS) entry which is preliminary data.</text>
</comment>
<keyword evidence="3" id="KW-1185">Reference proteome</keyword>
<organism evidence="2 3">
    <name type="scientific">Streptomyces gardneri</name>
    <dbReference type="NCBI Taxonomy" id="66892"/>
    <lineage>
        <taxon>Bacteria</taxon>
        <taxon>Bacillati</taxon>
        <taxon>Actinomycetota</taxon>
        <taxon>Actinomycetes</taxon>
        <taxon>Kitasatosporales</taxon>
        <taxon>Streptomycetaceae</taxon>
        <taxon>Streptomyces</taxon>
    </lineage>
</organism>
<dbReference type="Proteomes" id="UP000315226">
    <property type="component" value="Unassembled WGS sequence"/>
</dbReference>
<gene>
    <name evidence="2" type="ORF">SGA01_21680</name>
</gene>